<evidence type="ECO:0000256" key="1">
    <source>
        <dbReference type="SAM" id="MobiDB-lite"/>
    </source>
</evidence>
<dbReference type="AlphaFoldDB" id="A0A1I5Z0F5"/>
<dbReference type="OrthoDB" id="881643at2"/>
<feature type="region of interest" description="Disordered" evidence="1">
    <location>
        <begin position="86"/>
        <end position="118"/>
    </location>
</feature>
<feature type="domain" description="Secretion system C-terminal sorting" evidence="3">
    <location>
        <begin position="218"/>
        <end position="294"/>
    </location>
</feature>
<name>A0A1I5Z0F5_HYMAR</name>
<accession>A0A1I5Z0F5</accession>
<evidence type="ECO:0000313" key="5">
    <source>
        <dbReference type="Proteomes" id="UP000199029"/>
    </source>
</evidence>
<dbReference type="EMBL" id="FOXS01000003">
    <property type="protein sequence ID" value="SFQ49909.1"/>
    <property type="molecule type" value="Genomic_DNA"/>
</dbReference>
<evidence type="ECO:0000256" key="2">
    <source>
        <dbReference type="SAM" id="SignalP"/>
    </source>
</evidence>
<dbReference type="Pfam" id="PF18962">
    <property type="entry name" value="Por_Secre_tail"/>
    <property type="match status" value="1"/>
</dbReference>
<dbReference type="Proteomes" id="UP000199029">
    <property type="component" value="Unassembled WGS sequence"/>
</dbReference>
<sequence length="296" mass="32916">MKRIAPYFLTLALLVLLVASATAESLSGGPHPRKHWPANPEITAYHRANIQPVLQQQRQKLEAQLDPADRTQLTAYRTQLKALREQGKALRQAPATPPADGSNRPALTDVQREQRQQLHSQTKGIMLNVAQLAQKYEVPIQQLAKEVEPQKEKWAADLKALATKNATPEQQERMAAHGGRMRHHGAHRFFAPARFLLMDPNAPTAATSERNLGGTSFYPNPATATSQLDYDVKKAGPVTVELLDSKGNKLRTLVATTEQEKGPHTQQLDLRDLPAGTYFYKIITKAGSETKRFVKE</sequence>
<dbReference type="RefSeq" id="WP_092673657.1">
    <property type="nucleotide sequence ID" value="NZ_FOXS01000003.1"/>
</dbReference>
<dbReference type="NCBIfam" id="TIGR04183">
    <property type="entry name" value="Por_Secre_tail"/>
    <property type="match status" value="1"/>
</dbReference>
<proteinExistence type="predicted"/>
<feature type="chain" id="PRO_5011521954" evidence="2">
    <location>
        <begin position="24"/>
        <end position="296"/>
    </location>
</feature>
<feature type="signal peptide" evidence="2">
    <location>
        <begin position="1"/>
        <end position="23"/>
    </location>
</feature>
<keyword evidence="2" id="KW-0732">Signal</keyword>
<protein>
    <submittedName>
        <fullName evidence="4">Por secretion system C-terminal sorting domain-containing protein</fullName>
    </submittedName>
</protein>
<keyword evidence="5" id="KW-1185">Reference proteome</keyword>
<gene>
    <name evidence="4" type="ORF">SAMN04515668_2584</name>
</gene>
<reference evidence="5" key="1">
    <citation type="submission" date="2016-10" db="EMBL/GenBank/DDBJ databases">
        <authorList>
            <person name="Varghese N."/>
            <person name="Submissions S."/>
        </authorList>
    </citation>
    <scope>NUCLEOTIDE SEQUENCE [LARGE SCALE GENOMIC DNA]</scope>
    <source>
        <strain evidence="5">OR362-8,ATCC BAA-1266,JCM 13504</strain>
    </source>
</reference>
<dbReference type="STRING" id="1227077.SAMN04515668_2584"/>
<evidence type="ECO:0000313" key="4">
    <source>
        <dbReference type="EMBL" id="SFQ49909.1"/>
    </source>
</evidence>
<dbReference type="Gene3D" id="2.60.40.4070">
    <property type="match status" value="1"/>
</dbReference>
<organism evidence="4 5">
    <name type="scientific">Hymenobacter arizonensis</name>
    <name type="common">Siccationidurans arizonensis</name>
    <dbReference type="NCBI Taxonomy" id="1227077"/>
    <lineage>
        <taxon>Bacteria</taxon>
        <taxon>Pseudomonadati</taxon>
        <taxon>Bacteroidota</taxon>
        <taxon>Cytophagia</taxon>
        <taxon>Cytophagales</taxon>
        <taxon>Hymenobacteraceae</taxon>
        <taxon>Hymenobacter</taxon>
    </lineage>
</organism>
<evidence type="ECO:0000259" key="3">
    <source>
        <dbReference type="Pfam" id="PF18962"/>
    </source>
</evidence>
<dbReference type="InterPro" id="IPR026444">
    <property type="entry name" value="Secre_tail"/>
</dbReference>